<dbReference type="PROSITE" id="PS50076">
    <property type="entry name" value="DNAJ_2"/>
    <property type="match status" value="1"/>
</dbReference>
<feature type="compositionally biased region" description="Basic and acidic residues" evidence="1">
    <location>
        <begin position="120"/>
        <end position="131"/>
    </location>
</feature>
<dbReference type="Proteomes" id="UP000593566">
    <property type="component" value="Unassembled WGS sequence"/>
</dbReference>
<proteinExistence type="predicted"/>
<feature type="compositionally biased region" description="Basic and acidic residues" evidence="1">
    <location>
        <begin position="548"/>
        <end position="573"/>
    </location>
</feature>
<evidence type="ECO:0000313" key="3">
    <source>
        <dbReference type="EMBL" id="KAF6222639.1"/>
    </source>
</evidence>
<feature type="compositionally biased region" description="Basic and acidic residues" evidence="1">
    <location>
        <begin position="168"/>
        <end position="179"/>
    </location>
</feature>
<feature type="compositionally biased region" description="Basic and acidic residues" evidence="1">
    <location>
        <begin position="85"/>
        <end position="102"/>
    </location>
</feature>
<dbReference type="GO" id="GO:0031072">
    <property type="term" value="F:heat shock protein binding"/>
    <property type="evidence" value="ECO:0007669"/>
    <property type="project" value="TreeGrafter"/>
</dbReference>
<evidence type="ECO:0000259" key="2">
    <source>
        <dbReference type="PROSITE" id="PS50076"/>
    </source>
</evidence>
<gene>
    <name evidence="3" type="ORF">HO133_000686</name>
</gene>
<feature type="compositionally biased region" description="Basic and acidic residues" evidence="1">
    <location>
        <begin position="426"/>
        <end position="444"/>
    </location>
</feature>
<comment type="caution">
    <text evidence="3">The sequence shown here is derived from an EMBL/GenBank/DDBJ whole genome shotgun (WGS) entry which is preliminary data.</text>
</comment>
<dbReference type="PANTHER" id="PTHR44144">
    <property type="entry name" value="DNAJ HOMOLOG SUBFAMILY C MEMBER 9"/>
    <property type="match status" value="1"/>
</dbReference>
<dbReference type="Gene3D" id="1.10.287.110">
    <property type="entry name" value="DnaJ domain"/>
    <property type="match status" value="1"/>
</dbReference>
<feature type="compositionally biased region" description="Basic and acidic residues" evidence="1">
    <location>
        <begin position="246"/>
        <end position="337"/>
    </location>
</feature>
<dbReference type="PROSITE" id="PS00636">
    <property type="entry name" value="DNAJ_1"/>
    <property type="match status" value="1"/>
</dbReference>
<dbReference type="PANTHER" id="PTHR44144:SF1">
    <property type="entry name" value="DNAJ HOMOLOG SUBFAMILY C MEMBER 9"/>
    <property type="match status" value="1"/>
</dbReference>
<dbReference type="SMART" id="SM00271">
    <property type="entry name" value="DnaJ"/>
    <property type="match status" value="1"/>
</dbReference>
<dbReference type="InterPro" id="IPR052594">
    <property type="entry name" value="J_domain-containing_protein"/>
</dbReference>
<dbReference type="AlphaFoldDB" id="A0A8H6CGA1"/>
<dbReference type="CDD" id="cd06257">
    <property type="entry name" value="DnaJ"/>
    <property type="match status" value="1"/>
</dbReference>
<dbReference type="InterPro" id="IPR036869">
    <property type="entry name" value="J_dom_sf"/>
</dbReference>
<protein>
    <recommendedName>
        <fullName evidence="2">J domain-containing protein</fullName>
    </recommendedName>
</protein>
<dbReference type="InterPro" id="IPR001623">
    <property type="entry name" value="DnaJ_domain"/>
</dbReference>
<dbReference type="RefSeq" id="XP_037151985.1">
    <property type="nucleotide sequence ID" value="XM_037291623.1"/>
</dbReference>
<dbReference type="SUPFAM" id="SSF46565">
    <property type="entry name" value="Chaperone J-domain"/>
    <property type="match status" value="1"/>
</dbReference>
<reference evidence="3 4" key="1">
    <citation type="journal article" date="2020" name="Genomics">
        <title>Complete, high-quality genomes from long-read metagenomic sequencing of two wolf lichen thalli reveals enigmatic genome architecture.</title>
        <authorList>
            <person name="McKenzie S.K."/>
            <person name="Walston R.F."/>
            <person name="Allen J.L."/>
        </authorList>
    </citation>
    <scope>NUCLEOTIDE SEQUENCE [LARGE SCALE GENOMIC DNA]</scope>
    <source>
        <strain evidence="3">WasteWater1</strain>
    </source>
</reference>
<feature type="compositionally biased region" description="Basic and acidic residues" evidence="1">
    <location>
        <begin position="513"/>
        <end position="522"/>
    </location>
</feature>
<feature type="compositionally biased region" description="Basic and acidic residues" evidence="1">
    <location>
        <begin position="216"/>
        <end position="230"/>
    </location>
</feature>
<evidence type="ECO:0000313" key="4">
    <source>
        <dbReference type="Proteomes" id="UP000593566"/>
    </source>
</evidence>
<organism evidence="3 4">
    <name type="scientific">Letharia lupina</name>
    <dbReference type="NCBI Taxonomy" id="560253"/>
    <lineage>
        <taxon>Eukaryota</taxon>
        <taxon>Fungi</taxon>
        <taxon>Dikarya</taxon>
        <taxon>Ascomycota</taxon>
        <taxon>Pezizomycotina</taxon>
        <taxon>Lecanoromycetes</taxon>
        <taxon>OSLEUM clade</taxon>
        <taxon>Lecanoromycetidae</taxon>
        <taxon>Lecanorales</taxon>
        <taxon>Lecanorineae</taxon>
        <taxon>Parmeliaceae</taxon>
        <taxon>Letharia</taxon>
    </lineage>
</organism>
<dbReference type="InterPro" id="IPR018253">
    <property type="entry name" value="DnaJ_domain_CS"/>
</dbReference>
<feature type="compositionally biased region" description="Basic and acidic residues" evidence="1">
    <location>
        <begin position="354"/>
        <end position="365"/>
    </location>
</feature>
<dbReference type="Pfam" id="PF00226">
    <property type="entry name" value="DnaJ"/>
    <property type="match status" value="1"/>
</dbReference>
<feature type="compositionally biased region" description="Basic and acidic residues" evidence="1">
    <location>
        <begin position="586"/>
        <end position="605"/>
    </location>
</feature>
<sequence length="644" mass="74090">MDDPLPQSPYKTLNVPKDATLATIRSAHRRLVLSCHPDKVQDESAKKQKAEQFHQVQQAYEILSDENRRQRYDEKVKLAELRAEMAEERGSFPSRRSYEHASPRNGSTSKFEMRGNTMYETREPAGSRYDEPDVLPGTYAEVRPSTSRKYTDDRYTTSSSRKTSGSGRTHEERKKSRTYEEEEEDDRRRERREREAERAAEAMQRDQRTRRRDKDRRRDVESKSRSKFESFVESFVEDDGSDSEVEERYYSKSKRDSPPKKRSGDEGKKRSGDERKRSGDERRKDRDEPRRSGKREVKGYDDELKNELKRKESQARDHINRTRDVVDTLPRRSEGRNRAASTLDPRIVPPPPPVEKRASGRRSDGRAVSPIGRSGKDRRSPEIVEPRRPSIPGHSSESSKNKSYFGASSSSRREPHRAATYQPSPELKHPSMRRSETMPVDRMRPGNPVPLKSSNLKNMKAPSDTSNSSSESDSEMTEENHPPPRPTPLQRKTTFGISQEGAYVMEPETVQSRPKESRRTSERPSMGSRGGSTRSPPVARPMASAFPPDERRPGLGRHESARNTPLKTRDSGRSGELFGEYSPHSPTEDTFRRSPKTSGDDERHARPYNPKQYPRRGSEEVYRDDYPGSHRLRMGRSESQQVRV</sequence>
<feature type="compositionally biased region" description="Acidic residues" evidence="1">
    <location>
        <begin position="235"/>
        <end position="245"/>
    </location>
</feature>
<feature type="compositionally biased region" description="Polar residues" evidence="1">
    <location>
        <begin position="393"/>
        <end position="410"/>
    </location>
</feature>
<dbReference type="PRINTS" id="PR00625">
    <property type="entry name" value="JDOMAIN"/>
</dbReference>
<feature type="domain" description="J" evidence="2">
    <location>
        <begin position="8"/>
        <end position="76"/>
    </location>
</feature>
<dbReference type="GeneID" id="59329104"/>
<dbReference type="GO" id="GO:0005737">
    <property type="term" value="C:cytoplasm"/>
    <property type="evidence" value="ECO:0007669"/>
    <property type="project" value="TreeGrafter"/>
</dbReference>
<accession>A0A8H6CGA1</accession>
<dbReference type="GO" id="GO:0005634">
    <property type="term" value="C:nucleus"/>
    <property type="evidence" value="ECO:0007669"/>
    <property type="project" value="TreeGrafter"/>
</dbReference>
<name>A0A8H6CGA1_9LECA</name>
<feature type="compositionally biased region" description="Basic and acidic residues" evidence="1">
    <location>
        <begin position="186"/>
        <end position="207"/>
    </location>
</feature>
<dbReference type="EMBL" id="JACCJB010000011">
    <property type="protein sequence ID" value="KAF6222639.1"/>
    <property type="molecule type" value="Genomic_DNA"/>
</dbReference>
<feature type="compositionally biased region" description="Low complexity" evidence="1">
    <location>
        <begin position="156"/>
        <end position="167"/>
    </location>
</feature>
<feature type="compositionally biased region" description="Basic and acidic residues" evidence="1">
    <location>
        <begin position="374"/>
        <end position="388"/>
    </location>
</feature>
<feature type="region of interest" description="Disordered" evidence="1">
    <location>
        <begin position="85"/>
        <end position="644"/>
    </location>
</feature>
<keyword evidence="4" id="KW-1185">Reference proteome</keyword>
<feature type="compositionally biased region" description="Basic and acidic residues" evidence="1">
    <location>
        <begin position="616"/>
        <end position="628"/>
    </location>
</feature>
<evidence type="ECO:0000256" key="1">
    <source>
        <dbReference type="SAM" id="MobiDB-lite"/>
    </source>
</evidence>